<organism evidence="2 3">
    <name type="scientific">Caerostris extrusa</name>
    <name type="common">Bark spider</name>
    <name type="synonym">Caerostris bankana</name>
    <dbReference type="NCBI Taxonomy" id="172846"/>
    <lineage>
        <taxon>Eukaryota</taxon>
        <taxon>Metazoa</taxon>
        <taxon>Ecdysozoa</taxon>
        <taxon>Arthropoda</taxon>
        <taxon>Chelicerata</taxon>
        <taxon>Arachnida</taxon>
        <taxon>Araneae</taxon>
        <taxon>Araneomorphae</taxon>
        <taxon>Entelegynae</taxon>
        <taxon>Araneoidea</taxon>
        <taxon>Araneidae</taxon>
        <taxon>Caerostris</taxon>
    </lineage>
</organism>
<evidence type="ECO:0000313" key="2">
    <source>
        <dbReference type="EMBL" id="GIY10669.1"/>
    </source>
</evidence>
<gene>
    <name evidence="2" type="ORF">CEXT_697721</name>
</gene>
<dbReference type="EMBL" id="BPLR01006551">
    <property type="protein sequence ID" value="GIY10669.1"/>
    <property type="molecule type" value="Genomic_DNA"/>
</dbReference>
<sequence length="198" mass="22091">MRVIHRLNNAGIYQKQRQDTAFQMWSKVPEKRRNVVLEAQALSLTDLAGAFLSLLAGIILATLCFICEIVCVKVVCDSHWLSTDCPSWKVFRLSEARWRLSGRTASAELLDFNLLSSLTGGLAGQNDRKFGEGFPNIRKVTMISCLSGYSWKRAAVVSAEVGLAGATAMQIAFFLSMERLIVPIPLRELWIFHPLLGF</sequence>
<reference evidence="2 3" key="1">
    <citation type="submission" date="2021-06" db="EMBL/GenBank/DDBJ databases">
        <title>Caerostris extrusa draft genome.</title>
        <authorList>
            <person name="Kono N."/>
            <person name="Arakawa K."/>
        </authorList>
    </citation>
    <scope>NUCLEOTIDE SEQUENCE [LARGE SCALE GENOMIC DNA]</scope>
</reference>
<keyword evidence="1" id="KW-0472">Membrane</keyword>
<keyword evidence="1" id="KW-1133">Transmembrane helix</keyword>
<proteinExistence type="predicted"/>
<accession>A0AAV4QMW2</accession>
<keyword evidence="1" id="KW-0812">Transmembrane</keyword>
<evidence type="ECO:0000313" key="3">
    <source>
        <dbReference type="Proteomes" id="UP001054945"/>
    </source>
</evidence>
<feature type="transmembrane region" description="Helical" evidence="1">
    <location>
        <begin position="47"/>
        <end position="72"/>
    </location>
</feature>
<evidence type="ECO:0000256" key="1">
    <source>
        <dbReference type="SAM" id="Phobius"/>
    </source>
</evidence>
<dbReference type="AlphaFoldDB" id="A0AAV4QMW2"/>
<name>A0AAV4QMW2_CAEEX</name>
<protein>
    <submittedName>
        <fullName evidence="2">Uncharacterized protein</fullName>
    </submittedName>
</protein>
<dbReference type="Proteomes" id="UP001054945">
    <property type="component" value="Unassembled WGS sequence"/>
</dbReference>
<keyword evidence="3" id="KW-1185">Reference proteome</keyword>
<comment type="caution">
    <text evidence="2">The sequence shown here is derived from an EMBL/GenBank/DDBJ whole genome shotgun (WGS) entry which is preliminary data.</text>
</comment>